<sequence>NIVILVWEREPLIDASTLAIADIATPHIAGYSKQGREKCTWMVYQAFCRFFDIPNTLDLENAITAGRLR</sequence>
<dbReference type="EMBL" id="JBAKAR010000411">
    <property type="protein sequence ID" value="MEL0615173.1"/>
    <property type="molecule type" value="Genomic_DNA"/>
</dbReference>
<keyword evidence="2" id="KW-1185">Reference proteome</keyword>
<evidence type="ECO:0000313" key="1">
    <source>
        <dbReference type="EMBL" id="MEL0615173.1"/>
    </source>
</evidence>
<feature type="non-terminal residue" evidence="1">
    <location>
        <position position="1"/>
    </location>
</feature>
<proteinExistence type="predicted"/>
<reference evidence="1 2" key="1">
    <citation type="submission" date="2024-02" db="EMBL/GenBank/DDBJ databases">
        <title>Bacteria isolated from the canopy kelp, Nereocystis luetkeana.</title>
        <authorList>
            <person name="Pfister C.A."/>
            <person name="Younker I.T."/>
            <person name="Light S.H."/>
        </authorList>
    </citation>
    <scope>NUCLEOTIDE SEQUENCE [LARGE SCALE GENOMIC DNA]</scope>
    <source>
        <strain evidence="1 2">TI.4.07</strain>
    </source>
</reference>
<name>A0ABU9G9L4_9GAMM</name>
<gene>
    <name evidence="1" type="ORF">V6242_18770</name>
</gene>
<comment type="caution">
    <text evidence="1">The sequence shown here is derived from an EMBL/GenBank/DDBJ whole genome shotgun (WGS) entry which is preliminary data.</text>
</comment>
<dbReference type="Proteomes" id="UP001379949">
    <property type="component" value="Unassembled WGS sequence"/>
</dbReference>
<feature type="non-terminal residue" evidence="1">
    <location>
        <position position="69"/>
    </location>
</feature>
<organism evidence="1 2">
    <name type="scientific">Marinomonas arenicola</name>
    <dbReference type="NCBI Taxonomy" id="569601"/>
    <lineage>
        <taxon>Bacteria</taxon>
        <taxon>Pseudomonadati</taxon>
        <taxon>Pseudomonadota</taxon>
        <taxon>Gammaproteobacteria</taxon>
        <taxon>Oceanospirillales</taxon>
        <taxon>Oceanospirillaceae</taxon>
        <taxon>Marinomonas</taxon>
    </lineage>
</organism>
<protein>
    <submittedName>
        <fullName evidence="1">4-phosphoerythronate dehydrogenase</fullName>
    </submittedName>
</protein>
<dbReference type="Gene3D" id="3.40.50.720">
    <property type="entry name" value="NAD(P)-binding Rossmann-like Domain"/>
    <property type="match status" value="2"/>
</dbReference>
<evidence type="ECO:0000313" key="2">
    <source>
        <dbReference type="Proteomes" id="UP001379949"/>
    </source>
</evidence>
<accession>A0ABU9G9L4</accession>